<accession>A0A239WH74</accession>
<evidence type="ECO:0000256" key="5">
    <source>
        <dbReference type="SAM" id="MobiDB-lite"/>
    </source>
</evidence>
<evidence type="ECO:0000256" key="4">
    <source>
        <dbReference type="ARBA" id="ARBA00023172"/>
    </source>
</evidence>
<dbReference type="EMBL" id="LT906441">
    <property type="protein sequence ID" value="SNV32964.1"/>
    <property type="molecule type" value="Genomic_DNA"/>
</dbReference>
<keyword evidence="4" id="KW-0233">DNA recombination</keyword>
<evidence type="ECO:0000256" key="1">
    <source>
        <dbReference type="ARBA" id="ARBA00003416"/>
    </source>
</evidence>
<feature type="region of interest" description="Disordered" evidence="5">
    <location>
        <begin position="61"/>
        <end position="81"/>
    </location>
</feature>
<evidence type="ECO:0000256" key="3">
    <source>
        <dbReference type="ARBA" id="ARBA00023054"/>
    </source>
</evidence>
<dbReference type="Pfam" id="PF02646">
    <property type="entry name" value="RmuC"/>
    <property type="match status" value="1"/>
</dbReference>
<evidence type="ECO:0000256" key="2">
    <source>
        <dbReference type="ARBA" id="ARBA00009840"/>
    </source>
</evidence>
<dbReference type="KEGG" id="cgrn:4412665_00881"/>
<sequence length="400" mass="43822">MNTTTIVAIILALVCGLAVGWLLASRVAAGDAHRQRMEHQAELERANEALSQQFRALSTEAAATQQRTAEHTASQTLASAQRMMDPVSQALRQLDQRLLAVEKERTESSASLKEQIAGMRNLNESLRKETASLSTALRRPQVRGAWGEMQLQRIAELAGMLDHCDFRTQSTTTANGTAQRPDMTVYLAGNRCVHIDAKTPLEAFLDAAATDDPQLQREQLGRFVSHVRTHIAQLSSKKYWATDVTSPQFVVLFLPSDALLQAALSNDPSLHEYAASKDIVLASPSILIPMLRVIALAWRQESIVESATEIAELGRQLHARLGTVADHLTKMGKSLTGSVEAYNSLVGSLESRVMVSARKFEDVQATRETLPATQPVTSTTRPLTAPEFTDPAFTDRSKQS</sequence>
<dbReference type="Proteomes" id="UP000215332">
    <property type="component" value="Chromosome 1"/>
</dbReference>
<comment type="similarity">
    <text evidence="2">Belongs to the RmuC family.</text>
</comment>
<dbReference type="RefSeq" id="WP_065861014.1">
    <property type="nucleotide sequence ID" value="NZ_JAPJOE010000030.1"/>
</dbReference>
<feature type="compositionally biased region" description="Low complexity" evidence="5">
    <location>
        <begin position="61"/>
        <end position="73"/>
    </location>
</feature>
<evidence type="ECO:0000313" key="6">
    <source>
        <dbReference type="EMBL" id="SNV32964.1"/>
    </source>
</evidence>
<dbReference type="AlphaFoldDB" id="A0A239WH74"/>
<feature type="region of interest" description="Disordered" evidence="5">
    <location>
        <begin position="366"/>
        <end position="400"/>
    </location>
</feature>
<reference evidence="6 7" key="1">
    <citation type="submission" date="2017-06" db="EMBL/GenBank/DDBJ databases">
        <authorList>
            <consortium name="Pathogen Informatics"/>
        </authorList>
    </citation>
    <scope>NUCLEOTIDE SEQUENCE [LARGE SCALE GENOMIC DNA]</scope>
    <source>
        <strain evidence="6 7">NCTC11865</strain>
    </source>
</reference>
<dbReference type="InterPro" id="IPR003798">
    <property type="entry name" value="DNA_recombination_RmuC"/>
</dbReference>
<comment type="function">
    <text evidence="1">Involved in DNA recombination.</text>
</comment>
<dbReference type="GO" id="GO:0006310">
    <property type="term" value="P:DNA recombination"/>
    <property type="evidence" value="ECO:0007669"/>
    <property type="project" value="UniProtKB-KW"/>
</dbReference>
<dbReference type="PANTHER" id="PTHR30563:SF0">
    <property type="entry name" value="DNA RECOMBINATION PROTEIN RMUC"/>
    <property type="match status" value="1"/>
</dbReference>
<organism evidence="6 7">
    <name type="scientific">Cutibacterium granulosum</name>
    <dbReference type="NCBI Taxonomy" id="33011"/>
    <lineage>
        <taxon>Bacteria</taxon>
        <taxon>Bacillati</taxon>
        <taxon>Actinomycetota</taxon>
        <taxon>Actinomycetes</taxon>
        <taxon>Propionibacteriales</taxon>
        <taxon>Propionibacteriaceae</taxon>
        <taxon>Cutibacterium</taxon>
    </lineage>
</organism>
<protein>
    <submittedName>
        <fullName evidence="6">DNA recombination protein rmuC</fullName>
    </submittedName>
</protein>
<proteinExistence type="inferred from homology"/>
<gene>
    <name evidence="6" type="primary">rmuC</name>
    <name evidence="6" type="ORF">SAMEA4412665_00881</name>
</gene>
<dbReference type="eggNOG" id="COG1322">
    <property type="taxonomic scope" value="Bacteria"/>
</dbReference>
<evidence type="ECO:0000313" key="7">
    <source>
        <dbReference type="Proteomes" id="UP000215332"/>
    </source>
</evidence>
<dbReference type="PANTHER" id="PTHR30563">
    <property type="entry name" value="DNA RECOMBINATION PROTEIN RMUC"/>
    <property type="match status" value="1"/>
</dbReference>
<keyword evidence="3" id="KW-0175">Coiled coil</keyword>
<name>A0A239WH74_9ACTN</name>
<feature type="compositionally biased region" description="Polar residues" evidence="5">
    <location>
        <begin position="371"/>
        <end position="382"/>
    </location>
</feature>